<gene>
    <name evidence="11" type="ORF">ANHYDRO_01269</name>
</gene>
<dbReference type="Proteomes" id="UP000005451">
    <property type="component" value="Unassembled WGS sequence"/>
</dbReference>
<name>B6W9L4_9FIRM</name>
<feature type="transmembrane region" description="Helical" evidence="9">
    <location>
        <begin position="415"/>
        <end position="434"/>
    </location>
</feature>
<feature type="domain" description="Na+/H+ antiporter NhaC-like C-terminal" evidence="10">
    <location>
        <begin position="46"/>
        <end position="221"/>
    </location>
</feature>
<keyword evidence="6 9" id="KW-1133">Transmembrane helix</keyword>
<dbReference type="AlphaFoldDB" id="B6W9L4"/>
<feature type="domain" description="Na+/H+ antiporter NhaC-like C-terminal" evidence="10">
    <location>
        <begin position="237"/>
        <end position="431"/>
    </location>
</feature>
<feature type="transmembrane region" description="Helical" evidence="9">
    <location>
        <begin position="81"/>
        <end position="100"/>
    </location>
</feature>
<dbReference type="EMBL" id="ABXA01000032">
    <property type="protein sequence ID" value="EEB35916.1"/>
    <property type="molecule type" value="Genomic_DNA"/>
</dbReference>
<feature type="transmembrane region" description="Helical" evidence="9">
    <location>
        <begin position="284"/>
        <end position="305"/>
    </location>
</feature>
<evidence type="ECO:0000259" key="10">
    <source>
        <dbReference type="Pfam" id="PF03553"/>
    </source>
</evidence>
<accession>B6W9L4</accession>
<evidence type="ECO:0000256" key="2">
    <source>
        <dbReference type="ARBA" id="ARBA00022448"/>
    </source>
</evidence>
<evidence type="ECO:0000313" key="12">
    <source>
        <dbReference type="Proteomes" id="UP000005451"/>
    </source>
</evidence>
<sequence length="467" mass="49949">MKILKENERISGKALIPFLVFIVVYLATGIVLHLREVEMAFYQLPAPIAAFVGIVSAFVLFSGSIDDKFDNLIEGCGDSNIIIMCLIYILAGAFSTVASASGGVDSVVGLGLSFIPARFLTAGVFLIACFISIATGSSVGTITALGPIAIGLANSGGINLSLMLGALVGGSMFGDNLSVISDTTIAATRTQNCDMKDKFRMNIKLALPAGLITFILLLIFGSPESEPSQAALNYEIIKVIPYLFVLVVALMGVNVFLVLTGGIVLSGIVLLMNNGFNLLELSQTMWEGFTGMFEIFLLSMLIGGLSNMVTKEGGINWIISKIKKFAKGEKSGEFGIAALVSLADVAVANNTVAIIISGPIAKKMCNEYKIDPRRSASLLDTFSCVFQGVIPYAAQVLIAAGFTKGAVAPFQIIPYFWYQFILGIISIISIYVPFTAAKDKWNFEYDMPESKVADHIKVLEDNEKVQA</sequence>
<proteinExistence type="inferred from homology"/>
<dbReference type="eggNOG" id="COG1757">
    <property type="taxonomic scope" value="Bacteria"/>
</dbReference>
<keyword evidence="2" id="KW-0813">Transport</keyword>
<feature type="transmembrane region" description="Helical" evidence="9">
    <location>
        <begin position="242"/>
        <end position="272"/>
    </location>
</feature>
<evidence type="ECO:0000256" key="4">
    <source>
        <dbReference type="ARBA" id="ARBA00022475"/>
    </source>
</evidence>
<evidence type="ECO:0000256" key="7">
    <source>
        <dbReference type="ARBA" id="ARBA00023136"/>
    </source>
</evidence>
<keyword evidence="4" id="KW-1003">Cell membrane</keyword>
<feature type="transmembrane region" description="Helical" evidence="9">
    <location>
        <begin position="120"/>
        <end position="153"/>
    </location>
</feature>
<keyword evidence="7 9" id="KW-0472">Membrane</keyword>
<organism evidence="11 12">
    <name type="scientific">Anaerococcus hydrogenalis DSM 7454</name>
    <dbReference type="NCBI Taxonomy" id="561177"/>
    <lineage>
        <taxon>Bacteria</taxon>
        <taxon>Bacillati</taxon>
        <taxon>Bacillota</taxon>
        <taxon>Tissierellia</taxon>
        <taxon>Tissierellales</taxon>
        <taxon>Peptoniphilaceae</taxon>
        <taxon>Anaerococcus</taxon>
    </lineage>
</organism>
<feature type="transmembrane region" description="Helical" evidence="9">
    <location>
        <begin position="12"/>
        <end position="34"/>
    </location>
</feature>
<feature type="transmembrane region" description="Helical" evidence="9">
    <location>
        <begin position="40"/>
        <end position="61"/>
    </location>
</feature>
<comment type="subcellular location">
    <subcellularLocation>
        <location evidence="1">Cell membrane</location>
        <topology evidence="1">Multi-pass membrane protein</topology>
    </subcellularLocation>
</comment>
<dbReference type="Pfam" id="PF03553">
    <property type="entry name" value="Na_H_antiporter"/>
    <property type="match status" value="2"/>
</dbReference>
<keyword evidence="5 9" id="KW-0812">Transmembrane</keyword>
<dbReference type="PANTHER" id="PTHR33451:SF4">
    <property type="entry name" value="NA+_H+ ANTIPORTER"/>
    <property type="match status" value="1"/>
</dbReference>
<comment type="caution">
    <text evidence="11">The sequence shown here is derived from an EMBL/GenBank/DDBJ whole genome shotgun (WGS) entry which is preliminary data.</text>
</comment>
<evidence type="ECO:0000256" key="5">
    <source>
        <dbReference type="ARBA" id="ARBA00022692"/>
    </source>
</evidence>
<protein>
    <submittedName>
        <fullName evidence="11">Na+/H+ antiporter family protein</fullName>
    </submittedName>
</protein>
<evidence type="ECO:0000256" key="9">
    <source>
        <dbReference type="SAM" id="Phobius"/>
    </source>
</evidence>
<reference evidence="11 12" key="2">
    <citation type="submission" date="2008-10" db="EMBL/GenBank/DDBJ databases">
        <title>Draft genome sequence of Anaerococcus hydrogenalis (DSM 7454).</title>
        <authorList>
            <person name="Sudarsanam P."/>
            <person name="Ley R."/>
            <person name="Guruge J."/>
            <person name="Turnbaugh P.J."/>
            <person name="Mahowald M."/>
            <person name="Liep D."/>
            <person name="Gordon J."/>
        </authorList>
    </citation>
    <scope>NUCLEOTIDE SEQUENCE [LARGE SCALE GENOMIC DNA]</scope>
    <source>
        <strain evidence="11 12">DSM 7454</strain>
    </source>
</reference>
<dbReference type="InterPro" id="IPR018461">
    <property type="entry name" value="Na/H_Antiport_NhaC-like_C"/>
</dbReference>
<feature type="transmembrane region" description="Helical" evidence="9">
    <location>
        <begin position="378"/>
        <end position="403"/>
    </location>
</feature>
<evidence type="ECO:0000256" key="8">
    <source>
        <dbReference type="ARBA" id="ARBA00038435"/>
    </source>
</evidence>
<evidence type="ECO:0000256" key="6">
    <source>
        <dbReference type="ARBA" id="ARBA00022989"/>
    </source>
</evidence>
<dbReference type="InterPro" id="IPR052180">
    <property type="entry name" value="NhaC_Na-H+_Antiporter"/>
</dbReference>
<keyword evidence="3" id="KW-0050">Antiport</keyword>
<evidence type="ECO:0000256" key="1">
    <source>
        <dbReference type="ARBA" id="ARBA00004651"/>
    </source>
</evidence>
<dbReference type="PANTHER" id="PTHR33451">
    <property type="entry name" value="MALATE-2H(+)/NA(+)-LACTATE ANTIPORTER"/>
    <property type="match status" value="1"/>
</dbReference>
<feature type="transmembrane region" description="Helical" evidence="9">
    <location>
        <begin position="205"/>
        <end position="222"/>
    </location>
</feature>
<comment type="similarity">
    <text evidence="8">Belongs to the NhaC Na(+)/H(+) (TC 2.A.35) antiporter family.</text>
</comment>
<evidence type="ECO:0000313" key="11">
    <source>
        <dbReference type="EMBL" id="EEB35916.1"/>
    </source>
</evidence>
<reference evidence="11 12" key="1">
    <citation type="submission" date="2008-09" db="EMBL/GenBank/DDBJ databases">
        <authorList>
            <person name="Fulton L."/>
            <person name="Clifton S."/>
            <person name="Fulton B."/>
            <person name="Xu J."/>
            <person name="Minx P."/>
            <person name="Pepin K.H."/>
            <person name="Johnson M."/>
            <person name="Thiruvilangam P."/>
            <person name="Bhonagiri V."/>
            <person name="Nash W.E."/>
            <person name="Mardis E.R."/>
            <person name="Wilson R.K."/>
        </authorList>
    </citation>
    <scope>NUCLEOTIDE SEQUENCE [LARGE SCALE GENOMIC DNA]</scope>
    <source>
        <strain evidence="11 12">DSM 7454</strain>
    </source>
</reference>
<dbReference type="GO" id="GO:0005886">
    <property type="term" value="C:plasma membrane"/>
    <property type="evidence" value="ECO:0007669"/>
    <property type="project" value="UniProtKB-SubCell"/>
</dbReference>
<dbReference type="GO" id="GO:0015297">
    <property type="term" value="F:antiporter activity"/>
    <property type="evidence" value="ECO:0007669"/>
    <property type="project" value="UniProtKB-KW"/>
</dbReference>
<evidence type="ECO:0000256" key="3">
    <source>
        <dbReference type="ARBA" id="ARBA00022449"/>
    </source>
</evidence>